<dbReference type="PROSITE" id="PS51257">
    <property type="entry name" value="PROKAR_LIPOPROTEIN"/>
    <property type="match status" value="1"/>
</dbReference>
<dbReference type="Gene3D" id="1.20.5.300">
    <property type="match status" value="1"/>
</dbReference>
<gene>
    <name evidence="2" type="ORF">ACFO4O_11935</name>
</gene>
<feature type="coiled-coil region" evidence="1">
    <location>
        <begin position="38"/>
        <end position="115"/>
    </location>
</feature>
<keyword evidence="1" id="KW-0175">Coiled coil</keyword>
<evidence type="ECO:0000256" key="1">
    <source>
        <dbReference type="SAM" id="Coils"/>
    </source>
</evidence>
<name>A0ABV9LY10_9ALTE</name>
<dbReference type="Proteomes" id="UP001595897">
    <property type="component" value="Unassembled WGS sequence"/>
</dbReference>
<evidence type="ECO:0000313" key="3">
    <source>
        <dbReference type="Proteomes" id="UP001595897"/>
    </source>
</evidence>
<protein>
    <submittedName>
        <fullName evidence="2">DUF2959 domain-containing protein</fullName>
    </submittedName>
</protein>
<sequence length="217" mass="24451">MVHKIFLAAGAIVLMAGCQSAIDDAYFSMWDKIGVEKRDILVDRVEDAQDSQKEAQEEFADALEEFSALINFDGGELQDVYEELKDEYEDSKESAEEVSDRINKVEAVAESLFREWEEELGEITNANLRRDSSSKLRTTRRNYEALIRSMRKVEASMAPVLASLQDNVLYLKHNLNANAISSLQGELSTIKTDVDALIKEMNDAIKQSDDFIATIKS</sequence>
<dbReference type="InterPro" id="IPR021342">
    <property type="entry name" value="DUF2959"/>
</dbReference>
<comment type="caution">
    <text evidence="2">The sequence shown here is derived from an EMBL/GenBank/DDBJ whole genome shotgun (WGS) entry which is preliminary data.</text>
</comment>
<organism evidence="2 3">
    <name type="scientific">Glaciecola siphonariae</name>
    <dbReference type="NCBI Taxonomy" id="521012"/>
    <lineage>
        <taxon>Bacteria</taxon>
        <taxon>Pseudomonadati</taxon>
        <taxon>Pseudomonadota</taxon>
        <taxon>Gammaproteobacteria</taxon>
        <taxon>Alteromonadales</taxon>
        <taxon>Alteromonadaceae</taxon>
        <taxon>Glaciecola</taxon>
    </lineage>
</organism>
<reference evidence="3" key="1">
    <citation type="journal article" date="2019" name="Int. J. Syst. Evol. Microbiol.">
        <title>The Global Catalogue of Microorganisms (GCM) 10K type strain sequencing project: providing services to taxonomists for standard genome sequencing and annotation.</title>
        <authorList>
            <consortium name="The Broad Institute Genomics Platform"/>
            <consortium name="The Broad Institute Genome Sequencing Center for Infectious Disease"/>
            <person name="Wu L."/>
            <person name="Ma J."/>
        </authorList>
    </citation>
    <scope>NUCLEOTIDE SEQUENCE [LARGE SCALE GENOMIC DNA]</scope>
    <source>
        <strain evidence="3">KACC 12507</strain>
    </source>
</reference>
<dbReference type="RefSeq" id="WP_382408806.1">
    <property type="nucleotide sequence ID" value="NZ_JBHSGU010000005.1"/>
</dbReference>
<evidence type="ECO:0000313" key="2">
    <source>
        <dbReference type="EMBL" id="MFC4700873.1"/>
    </source>
</evidence>
<accession>A0ABV9LY10</accession>
<proteinExistence type="predicted"/>
<dbReference type="EMBL" id="JBHSGU010000005">
    <property type="protein sequence ID" value="MFC4700873.1"/>
    <property type="molecule type" value="Genomic_DNA"/>
</dbReference>
<keyword evidence="3" id="KW-1185">Reference proteome</keyword>
<dbReference type="Pfam" id="PF11172">
    <property type="entry name" value="DUF2959"/>
    <property type="match status" value="1"/>
</dbReference>